<dbReference type="HOGENOM" id="CLU_198588_0_0_1"/>
<dbReference type="PaxDb" id="29760-VIT_07s0031g01430.t01"/>
<reference evidence="3" key="1">
    <citation type="journal article" date="2007" name="Nature">
        <title>The grapevine genome sequence suggests ancestral hexaploidization in major angiosperm phyla.</title>
        <authorList>
            <consortium name="The French-Italian Public Consortium for Grapevine Genome Characterization."/>
            <person name="Jaillon O."/>
            <person name="Aury J.-M."/>
            <person name="Noel B."/>
            <person name="Policriti A."/>
            <person name="Clepet C."/>
            <person name="Casagrande A."/>
            <person name="Choisne N."/>
            <person name="Aubourg S."/>
            <person name="Vitulo N."/>
            <person name="Jubin C."/>
            <person name="Vezzi A."/>
            <person name="Legeai F."/>
            <person name="Hugueney P."/>
            <person name="Dasilva C."/>
            <person name="Horner D."/>
            <person name="Mica E."/>
            <person name="Jublot D."/>
            <person name="Poulain J."/>
            <person name="Bruyere C."/>
            <person name="Billault A."/>
            <person name="Segurens B."/>
            <person name="Gouyvenoux M."/>
            <person name="Ugarte E."/>
            <person name="Cattonaro F."/>
            <person name="Anthouard V."/>
            <person name="Vico V."/>
            <person name="Del Fabbro C."/>
            <person name="Alaux M."/>
            <person name="Di Gaspero G."/>
            <person name="Dumas V."/>
            <person name="Felice N."/>
            <person name="Paillard S."/>
            <person name="Juman I."/>
            <person name="Moroldo M."/>
            <person name="Scalabrin S."/>
            <person name="Canaguier A."/>
            <person name="Le Clainche I."/>
            <person name="Malacrida G."/>
            <person name="Durand E."/>
            <person name="Pesole G."/>
            <person name="Laucou V."/>
            <person name="Chatelet P."/>
            <person name="Merdinoglu D."/>
            <person name="Delledonne M."/>
            <person name="Pezzotti M."/>
            <person name="Lecharny A."/>
            <person name="Scarpelli C."/>
            <person name="Artiguenave F."/>
            <person name="Pe M.E."/>
            <person name="Valle G."/>
            <person name="Morgante M."/>
            <person name="Caboche M."/>
            <person name="Adam-Blondon A.-F."/>
            <person name="Weissenbach J."/>
            <person name="Quetier F."/>
            <person name="Wincker P."/>
        </authorList>
    </citation>
    <scope>NUCLEOTIDE SEQUENCE [LARGE SCALE GENOMIC DNA]</scope>
    <source>
        <strain evidence="3">cv. Pinot noir / PN40024</strain>
    </source>
</reference>
<dbReference type="InParanoid" id="D7SW44"/>
<dbReference type="AlphaFoldDB" id="D7SW44"/>
<dbReference type="EMBL" id="FN595233">
    <property type="protein sequence ID" value="CBI21493.3"/>
    <property type="molecule type" value="Genomic_DNA"/>
</dbReference>
<evidence type="ECO:0000256" key="1">
    <source>
        <dbReference type="SAM" id="SignalP"/>
    </source>
</evidence>
<keyword evidence="1" id="KW-0732">Signal</keyword>
<organism evidence="2 3">
    <name type="scientific">Vitis vinifera</name>
    <name type="common">Grape</name>
    <dbReference type="NCBI Taxonomy" id="29760"/>
    <lineage>
        <taxon>Eukaryota</taxon>
        <taxon>Viridiplantae</taxon>
        <taxon>Streptophyta</taxon>
        <taxon>Embryophyta</taxon>
        <taxon>Tracheophyta</taxon>
        <taxon>Spermatophyta</taxon>
        <taxon>Magnoliopsida</taxon>
        <taxon>eudicotyledons</taxon>
        <taxon>Gunneridae</taxon>
        <taxon>Pentapetalae</taxon>
        <taxon>rosids</taxon>
        <taxon>Vitales</taxon>
        <taxon>Vitaceae</taxon>
        <taxon>Viteae</taxon>
        <taxon>Vitis</taxon>
    </lineage>
</organism>
<evidence type="ECO:0000313" key="3">
    <source>
        <dbReference type="Proteomes" id="UP000009183"/>
    </source>
</evidence>
<name>D7SW44_VITVI</name>
<protein>
    <recommendedName>
        <fullName evidence="4">Phytosulfokine-beta</fullName>
    </recommendedName>
</protein>
<accession>D7SW44</accession>
<evidence type="ECO:0008006" key="4">
    <source>
        <dbReference type="Google" id="ProtNLM"/>
    </source>
</evidence>
<gene>
    <name evidence="2" type="ordered locus">VIT_07s0031g01430</name>
</gene>
<feature type="chain" id="PRO_5003106223" description="Phytosulfokine-beta" evidence="1">
    <location>
        <begin position="22"/>
        <end position="65"/>
    </location>
</feature>
<sequence length="65" mass="7129">MRFSGPYMFLFLAFFFYLVFAIQGKEDTNELVVGSGSSVNVGRGGCDKKESVECREGNGGAEECF</sequence>
<dbReference type="Proteomes" id="UP000009183">
    <property type="component" value="Chromosome 7"/>
</dbReference>
<keyword evidence="3" id="KW-1185">Reference proteome</keyword>
<evidence type="ECO:0000313" key="2">
    <source>
        <dbReference type="EMBL" id="CBI21493.3"/>
    </source>
</evidence>
<proteinExistence type="predicted"/>
<feature type="signal peptide" evidence="1">
    <location>
        <begin position="1"/>
        <end position="21"/>
    </location>
</feature>